<keyword evidence="3" id="KW-1185">Reference proteome</keyword>
<feature type="region of interest" description="Disordered" evidence="1">
    <location>
        <begin position="1"/>
        <end position="124"/>
    </location>
</feature>
<organism evidence="2 3">
    <name type="scientific">Naematelia encephala</name>
    <dbReference type="NCBI Taxonomy" id="71784"/>
    <lineage>
        <taxon>Eukaryota</taxon>
        <taxon>Fungi</taxon>
        <taxon>Dikarya</taxon>
        <taxon>Basidiomycota</taxon>
        <taxon>Agaricomycotina</taxon>
        <taxon>Tremellomycetes</taxon>
        <taxon>Tremellales</taxon>
        <taxon>Naemateliaceae</taxon>
        <taxon>Naematelia</taxon>
    </lineage>
</organism>
<evidence type="ECO:0000313" key="3">
    <source>
        <dbReference type="Proteomes" id="UP000193986"/>
    </source>
</evidence>
<feature type="compositionally biased region" description="Low complexity" evidence="1">
    <location>
        <begin position="50"/>
        <end position="73"/>
    </location>
</feature>
<feature type="compositionally biased region" description="Polar residues" evidence="1">
    <location>
        <begin position="95"/>
        <end position="105"/>
    </location>
</feature>
<evidence type="ECO:0000256" key="1">
    <source>
        <dbReference type="SAM" id="MobiDB-lite"/>
    </source>
</evidence>
<comment type="caution">
    <text evidence="2">The sequence shown here is derived from an EMBL/GenBank/DDBJ whole genome shotgun (WGS) entry which is preliminary data.</text>
</comment>
<dbReference type="EMBL" id="MCFC01000003">
    <property type="protein sequence ID" value="ORY34253.1"/>
    <property type="molecule type" value="Genomic_DNA"/>
</dbReference>
<gene>
    <name evidence="2" type="ORF">BCR39DRAFT_517252</name>
</gene>
<accession>A0A1Y2BHJ0</accession>
<sequence>MDSVIPIPQETRNNAAQETGNVVPQDTRHFVPAPTPPPNIPLPPIPLHPSPALSLSRISSAPHHASFPASVSPTIRTSPAESASTRSVYRARNPMPTQNRPSRVNSLTKRPLPPSPTTSTSSVMFDLDPDPFAAPPLPETVSMSTQTQTQARGAQVPYSYSHHPTLTRLERQHAAWKKSREDLGRVQMVIGEAQGRVLTPPPMYSIEFDSEESGRAI</sequence>
<protein>
    <submittedName>
        <fullName evidence="2">Uncharacterized protein</fullName>
    </submittedName>
</protein>
<dbReference type="AlphaFoldDB" id="A0A1Y2BHJ0"/>
<dbReference type="InParanoid" id="A0A1Y2BHJ0"/>
<proteinExistence type="predicted"/>
<evidence type="ECO:0000313" key="2">
    <source>
        <dbReference type="EMBL" id="ORY34253.1"/>
    </source>
</evidence>
<feature type="compositionally biased region" description="Pro residues" evidence="1">
    <location>
        <begin position="33"/>
        <end position="49"/>
    </location>
</feature>
<feature type="compositionally biased region" description="Polar residues" evidence="1">
    <location>
        <begin position="74"/>
        <end position="87"/>
    </location>
</feature>
<reference evidence="2 3" key="1">
    <citation type="submission" date="2016-07" db="EMBL/GenBank/DDBJ databases">
        <title>Pervasive Adenine N6-methylation of Active Genes in Fungi.</title>
        <authorList>
            <consortium name="DOE Joint Genome Institute"/>
            <person name="Mondo S.J."/>
            <person name="Dannebaum R.O."/>
            <person name="Kuo R.C."/>
            <person name="Labutti K."/>
            <person name="Haridas S."/>
            <person name="Kuo A."/>
            <person name="Salamov A."/>
            <person name="Ahrendt S.R."/>
            <person name="Lipzen A."/>
            <person name="Sullivan W."/>
            <person name="Andreopoulos W.B."/>
            <person name="Clum A."/>
            <person name="Lindquist E."/>
            <person name="Daum C."/>
            <person name="Ramamoorthy G.K."/>
            <person name="Gryganskyi A."/>
            <person name="Culley D."/>
            <person name="Magnuson J.K."/>
            <person name="James T.Y."/>
            <person name="O'Malley M.A."/>
            <person name="Stajich J.E."/>
            <person name="Spatafora J.W."/>
            <person name="Visel A."/>
            <person name="Grigoriev I.V."/>
        </authorList>
    </citation>
    <scope>NUCLEOTIDE SEQUENCE [LARGE SCALE GENOMIC DNA]</scope>
    <source>
        <strain evidence="2 3">68-887.2</strain>
    </source>
</reference>
<name>A0A1Y2BHJ0_9TREE</name>
<dbReference type="Proteomes" id="UP000193986">
    <property type="component" value="Unassembled WGS sequence"/>
</dbReference>
<feature type="compositionally biased region" description="Polar residues" evidence="1">
    <location>
        <begin position="10"/>
        <end position="24"/>
    </location>
</feature>
<feature type="region of interest" description="Disordered" evidence="1">
    <location>
        <begin position="198"/>
        <end position="217"/>
    </location>
</feature>